<dbReference type="GeneID" id="25286301"/>
<name>A0A072PAE1_9EURO</name>
<accession>A0A072PAE1</accession>
<dbReference type="EMBL" id="AMGV01000017">
    <property type="protein sequence ID" value="KEF52560.1"/>
    <property type="molecule type" value="Genomic_DNA"/>
</dbReference>
<reference evidence="1 2" key="1">
    <citation type="submission" date="2013-03" db="EMBL/GenBank/DDBJ databases">
        <title>The Genome Sequence of Exophiala aquamarina CBS 119918.</title>
        <authorList>
            <consortium name="The Broad Institute Genomics Platform"/>
            <person name="Cuomo C."/>
            <person name="de Hoog S."/>
            <person name="Gorbushina A."/>
            <person name="Walker B."/>
            <person name="Young S.K."/>
            <person name="Zeng Q."/>
            <person name="Gargeya S."/>
            <person name="Fitzgerald M."/>
            <person name="Haas B."/>
            <person name="Abouelleil A."/>
            <person name="Allen A.W."/>
            <person name="Alvarado L."/>
            <person name="Arachchi H.M."/>
            <person name="Berlin A.M."/>
            <person name="Chapman S.B."/>
            <person name="Gainer-Dewar J."/>
            <person name="Goldberg J."/>
            <person name="Griggs A."/>
            <person name="Gujja S."/>
            <person name="Hansen M."/>
            <person name="Howarth C."/>
            <person name="Imamovic A."/>
            <person name="Ireland A."/>
            <person name="Larimer J."/>
            <person name="McCowan C."/>
            <person name="Murphy C."/>
            <person name="Pearson M."/>
            <person name="Poon T.W."/>
            <person name="Priest M."/>
            <person name="Roberts A."/>
            <person name="Saif S."/>
            <person name="Shea T."/>
            <person name="Sisk P."/>
            <person name="Sykes S."/>
            <person name="Wortman J."/>
            <person name="Nusbaum C."/>
            <person name="Birren B."/>
        </authorList>
    </citation>
    <scope>NUCLEOTIDE SEQUENCE [LARGE SCALE GENOMIC DNA]</scope>
    <source>
        <strain evidence="1 2">CBS 119918</strain>
    </source>
</reference>
<dbReference type="RefSeq" id="XP_013255150.1">
    <property type="nucleotide sequence ID" value="XM_013399696.1"/>
</dbReference>
<evidence type="ECO:0000313" key="2">
    <source>
        <dbReference type="Proteomes" id="UP000027920"/>
    </source>
</evidence>
<dbReference type="VEuPathDB" id="FungiDB:A1O9_11403"/>
<dbReference type="PANTHER" id="PTHR38111">
    <property type="entry name" value="ZN(2)-C6 FUNGAL-TYPE DOMAIN-CONTAINING PROTEIN-RELATED"/>
    <property type="match status" value="1"/>
</dbReference>
<evidence type="ECO:0000313" key="1">
    <source>
        <dbReference type="EMBL" id="KEF52560.1"/>
    </source>
</evidence>
<evidence type="ECO:0008006" key="3">
    <source>
        <dbReference type="Google" id="ProtNLM"/>
    </source>
</evidence>
<dbReference type="AlphaFoldDB" id="A0A072PAE1"/>
<dbReference type="Proteomes" id="UP000027920">
    <property type="component" value="Unassembled WGS sequence"/>
</dbReference>
<proteinExistence type="predicted"/>
<dbReference type="PANTHER" id="PTHR38111:SF11">
    <property type="entry name" value="TRANSCRIPTION FACTOR DOMAIN-CONTAINING PROTEIN-RELATED"/>
    <property type="match status" value="1"/>
</dbReference>
<organism evidence="1 2">
    <name type="scientific">Exophiala aquamarina CBS 119918</name>
    <dbReference type="NCBI Taxonomy" id="1182545"/>
    <lineage>
        <taxon>Eukaryota</taxon>
        <taxon>Fungi</taxon>
        <taxon>Dikarya</taxon>
        <taxon>Ascomycota</taxon>
        <taxon>Pezizomycotina</taxon>
        <taxon>Eurotiomycetes</taxon>
        <taxon>Chaetothyriomycetidae</taxon>
        <taxon>Chaetothyriales</taxon>
        <taxon>Herpotrichiellaceae</taxon>
        <taxon>Exophiala</taxon>
    </lineage>
</organism>
<dbReference type="HOGENOM" id="CLU_019524_2_1_1"/>
<dbReference type="STRING" id="1182545.A0A072PAE1"/>
<protein>
    <recommendedName>
        <fullName evidence="3">Transcription factor domain-containing protein</fullName>
    </recommendedName>
</protein>
<keyword evidence="2" id="KW-1185">Reference proteome</keyword>
<dbReference type="InterPro" id="IPR053178">
    <property type="entry name" value="Osmoadaptation_assoc"/>
</dbReference>
<dbReference type="OrthoDB" id="4314040at2759"/>
<sequence>MLINFLQKLQVRDTRYDMVFAYGALLFEIPKRLGTNAALDASVMAMTSAIAGIEGNRKSPEILTRYGNALRSLKTCLDDPVAVQSSSTLCAIYIIWICQAWICPDENMSLSGHSSGIVKLLATVPYKDSADPFDRGILLTIAGPVVFESLVDPTIKLNPWLKKVVLENERPLVEDGSEDTVSLTENYQQRSQVGRVMSSVIRIPEFLQYNPELLNEIISIHRDVQKTCIKLHAKLIEVKLDFRNQVFLEMPKQPRIPISPNRLYAFYQKLYGIFLNIEVMFNGILQAYNPRDATLAARSSQICQEIIDLSLAALDLRPLGAGWIPICFISAWAATSNEQSKALLEEAWYKCWATYSMLDLPSCGKQSEKLYQRLRQAVANANMIRPESTFW</sequence>
<gene>
    <name evidence="1" type="ORF">A1O9_11403</name>
</gene>
<comment type="caution">
    <text evidence="1">The sequence shown here is derived from an EMBL/GenBank/DDBJ whole genome shotgun (WGS) entry which is preliminary data.</text>
</comment>